<proteinExistence type="predicted"/>
<comment type="caution">
    <text evidence="1">The sequence shown here is derived from an EMBL/GenBank/DDBJ whole genome shotgun (WGS) entry which is preliminary data.</text>
</comment>
<reference evidence="1" key="1">
    <citation type="journal article" date="2012" name="Science">
        <title>Fermentation, hydrogen, and sulfur metabolism in multiple uncultivated bacterial phyla.</title>
        <authorList>
            <person name="Wrighton K.C."/>
            <person name="Thomas B.C."/>
            <person name="Sharon I."/>
            <person name="Miller C.S."/>
            <person name="Castelle C.J."/>
            <person name="VerBerkmoes N.C."/>
            <person name="Wilkins M.J."/>
            <person name="Hettich R.L."/>
            <person name="Lipton M.S."/>
            <person name="Williams K.H."/>
            <person name="Long P.E."/>
            <person name="Banfield J.F."/>
        </authorList>
    </citation>
    <scope>NUCLEOTIDE SEQUENCE [LARGE SCALE GENOMIC DNA]</scope>
</reference>
<evidence type="ECO:0000313" key="1">
    <source>
        <dbReference type="EMBL" id="EKE28476.1"/>
    </source>
</evidence>
<gene>
    <name evidence="1" type="ORF">ACD_3C00054G0016</name>
</gene>
<organism evidence="1">
    <name type="scientific">uncultured bacterium</name>
    <name type="common">gcode 4</name>
    <dbReference type="NCBI Taxonomy" id="1234023"/>
    <lineage>
        <taxon>Bacteria</taxon>
        <taxon>environmental samples</taxon>
    </lineage>
</organism>
<dbReference type="EMBL" id="AMFJ01000328">
    <property type="protein sequence ID" value="EKE28476.1"/>
    <property type="molecule type" value="Genomic_DNA"/>
</dbReference>
<name>K2FBG8_9BACT</name>
<accession>K2FBG8</accession>
<evidence type="ECO:0008006" key="2">
    <source>
        <dbReference type="Google" id="ProtNLM"/>
    </source>
</evidence>
<sequence>MIIIESENFIVESHEKPFVSRADGGHIRIKVKDLSIEDRTFLSPKQAIELMRLTMIIGESFIRAMNNRGVPVVKINYQDMGNWAFKTGDKPFLHVHVFGRATDATRQIFPESVCLPSRESGFYEGFEPLNVDDMGEIRNQIEITLKNKKYNEEIWGLI</sequence>
<dbReference type="Gene3D" id="3.30.428.10">
    <property type="entry name" value="HIT-like"/>
    <property type="match status" value="1"/>
</dbReference>
<dbReference type="InterPro" id="IPR036265">
    <property type="entry name" value="HIT-like_sf"/>
</dbReference>
<dbReference type="AlphaFoldDB" id="K2FBG8"/>
<protein>
    <recommendedName>
        <fullName evidence="2">HIT domain-containing protein</fullName>
    </recommendedName>
</protein>